<keyword evidence="2" id="KW-0479">Metal-binding</keyword>
<keyword evidence="3" id="KW-0378">Hydrolase</keyword>
<feature type="domain" description="JAB1/MPN/MOV34 metalloenzyme" evidence="6">
    <location>
        <begin position="11"/>
        <end position="146"/>
    </location>
</feature>
<evidence type="ECO:0000256" key="4">
    <source>
        <dbReference type="ARBA" id="ARBA00022833"/>
    </source>
</evidence>
<dbReference type="Proteomes" id="UP000654345">
    <property type="component" value="Unassembled WGS sequence"/>
</dbReference>
<keyword evidence="4" id="KW-0862">Zinc</keyword>
<evidence type="ECO:0000256" key="2">
    <source>
        <dbReference type="ARBA" id="ARBA00022723"/>
    </source>
</evidence>
<name>A0ABQ3V596_9CHLR</name>
<dbReference type="InterPro" id="IPR051929">
    <property type="entry name" value="VirAsm_ModProt"/>
</dbReference>
<dbReference type="RefSeq" id="WP_201376354.1">
    <property type="nucleotide sequence ID" value="NZ_BNJG01000004.1"/>
</dbReference>
<accession>A0ABQ3V596</accession>
<evidence type="ECO:0000259" key="6">
    <source>
        <dbReference type="SMART" id="SM00232"/>
    </source>
</evidence>
<dbReference type="Gene3D" id="3.40.140.10">
    <property type="entry name" value="Cytidine Deaminase, domain 2"/>
    <property type="match status" value="1"/>
</dbReference>
<proteinExistence type="predicted"/>
<gene>
    <name evidence="7" type="ORF">KSB_86630</name>
</gene>
<evidence type="ECO:0000313" key="8">
    <source>
        <dbReference type="Proteomes" id="UP000654345"/>
    </source>
</evidence>
<evidence type="ECO:0000256" key="1">
    <source>
        <dbReference type="ARBA" id="ARBA00022670"/>
    </source>
</evidence>
<dbReference type="EMBL" id="BNJG01000004">
    <property type="protein sequence ID" value="GHO60188.1"/>
    <property type="molecule type" value="Genomic_DNA"/>
</dbReference>
<keyword evidence="5" id="KW-0482">Metalloprotease</keyword>
<evidence type="ECO:0000256" key="3">
    <source>
        <dbReference type="ARBA" id="ARBA00022801"/>
    </source>
</evidence>
<comment type="caution">
    <text evidence="7">The sequence shown here is derived from an EMBL/GenBank/DDBJ whole genome shotgun (WGS) entry which is preliminary data.</text>
</comment>
<dbReference type="PANTHER" id="PTHR34858">
    <property type="entry name" value="CYSO-CYSTEINE PEPTIDASE"/>
    <property type="match status" value="1"/>
</dbReference>
<keyword evidence="8" id="KW-1185">Reference proteome</keyword>
<dbReference type="PANTHER" id="PTHR34858:SF1">
    <property type="entry name" value="CYSO-CYSTEINE PEPTIDASE"/>
    <property type="match status" value="1"/>
</dbReference>
<protein>
    <recommendedName>
        <fullName evidence="6">JAB1/MPN/MOV34 metalloenzyme domain-containing protein</fullName>
    </recommendedName>
</protein>
<dbReference type="InterPro" id="IPR000555">
    <property type="entry name" value="JAMM/MPN+_dom"/>
</dbReference>
<dbReference type="InterPro" id="IPR028090">
    <property type="entry name" value="JAB_dom_prok"/>
</dbReference>
<keyword evidence="1" id="KW-0645">Protease</keyword>
<evidence type="ECO:0000313" key="7">
    <source>
        <dbReference type="EMBL" id="GHO60188.1"/>
    </source>
</evidence>
<sequence length="156" mass="17883">MKKQQRSSHTHIILSQEAREEIHKDVYQRAHIEACGALLGIMDEEGNWCIEHAHPLANTANSPVYFEFDPQELLTVEMSHPGRLIGVYHSHPTGYAQASSTDSDNMRRVNAEQGIPWAWLIVCGPFNQAQELANEKLLGYFHYEREGLQRLEIIFQ</sequence>
<dbReference type="SUPFAM" id="SSF102712">
    <property type="entry name" value="JAB1/MPN domain"/>
    <property type="match status" value="1"/>
</dbReference>
<dbReference type="SMART" id="SM00232">
    <property type="entry name" value="JAB_MPN"/>
    <property type="match status" value="1"/>
</dbReference>
<organism evidence="7 8">
    <name type="scientific">Ktedonobacter robiniae</name>
    <dbReference type="NCBI Taxonomy" id="2778365"/>
    <lineage>
        <taxon>Bacteria</taxon>
        <taxon>Bacillati</taxon>
        <taxon>Chloroflexota</taxon>
        <taxon>Ktedonobacteria</taxon>
        <taxon>Ktedonobacterales</taxon>
        <taxon>Ktedonobacteraceae</taxon>
        <taxon>Ktedonobacter</taxon>
    </lineage>
</organism>
<dbReference type="Pfam" id="PF14464">
    <property type="entry name" value="Prok-JAB"/>
    <property type="match status" value="1"/>
</dbReference>
<reference evidence="7 8" key="1">
    <citation type="journal article" date="2021" name="Int. J. Syst. Evol. Microbiol.">
        <title>Reticulibacter mediterranei gen. nov., sp. nov., within the new family Reticulibacteraceae fam. nov., and Ktedonospora formicarum gen. nov., sp. nov., Ktedonobacter robiniae sp. nov., Dictyobacter formicarum sp. nov. and Dictyobacter arantiisoli sp. nov., belonging to the class Ktedonobacteria.</title>
        <authorList>
            <person name="Yabe S."/>
            <person name="Zheng Y."/>
            <person name="Wang C.M."/>
            <person name="Sakai Y."/>
            <person name="Abe K."/>
            <person name="Yokota A."/>
            <person name="Donadio S."/>
            <person name="Cavaletti L."/>
            <person name="Monciardini P."/>
        </authorList>
    </citation>
    <scope>NUCLEOTIDE SEQUENCE [LARGE SCALE GENOMIC DNA]</scope>
    <source>
        <strain evidence="7 8">SOSP1-30</strain>
    </source>
</reference>
<evidence type="ECO:0000256" key="5">
    <source>
        <dbReference type="ARBA" id="ARBA00023049"/>
    </source>
</evidence>